<name>A0A0A9GFM7_ARUDO</name>
<reference evidence="1" key="2">
    <citation type="journal article" date="2015" name="Data Brief">
        <title>Shoot transcriptome of the giant reed, Arundo donax.</title>
        <authorList>
            <person name="Barrero R.A."/>
            <person name="Guerrero F.D."/>
            <person name="Moolhuijzen P."/>
            <person name="Goolsby J.A."/>
            <person name="Tidwell J."/>
            <person name="Bellgard S.E."/>
            <person name="Bellgard M.I."/>
        </authorList>
    </citation>
    <scope>NUCLEOTIDE SEQUENCE</scope>
    <source>
        <tissue evidence="1">Shoot tissue taken approximately 20 cm above the soil surface</tissue>
    </source>
</reference>
<proteinExistence type="predicted"/>
<reference evidence="1" key="1">
    <citation type="submission" date="2014-09" db="EMBL/GenBank/DDBJ databases">
        <authorList>
            <person name="Magalhaes I.L.F."/>
            <person name="Oliveira U."/>
            <person name="Santos F.R."/>
            <person name="Vidigal T.H.D.A."/>
            <person name="Brescovit A.D."/>
            <person name="Santos A.J."/>
        </authorList>
    </citation>
    <scope>NUCLEOTIDE SEQUENCE</scope>
    <source>
        <tissue evidence="1">Shoot tissue taken approximately 20 cm above the soil surface</tissue>
    </source>
</reference>
<sequence length="12" mass="1585">MFLEWSKKNLCW</sequence>
<accession>A0A0A9GFM7</accession>
<organism evidence="1">
    <name type="scientific">Arundo donax</name>
    <name type="common">Giant reed</name>
    <name type="synonym">Donax arundinaceus</name>
    <dbReference type="NCBI Taxonomy" id="35708"/>
    <lineage>
        <taxon>Eukaryota</taxon>
        <taxon>Viridiplantae</taxon>
        <taxon>Streptophyta</taxon>
        <taxon>Embryophyta</taxon>
        <taxon>Tracheophyta</taxon>
        <taxon>Spermatophyta</taxon>
        <taxon>Magnoliopsida</taxon>
        <taxon>Liliopsida</taxon>
        <taxon>Poales</taxon>
        <taxon>Poaceae</taxon>
        <taxon>PACMAD clade</taxon>
        <taxon>Arundinoideae</taxon>
        <taxon>Arundineae</taxon>
        <taxon>Arundo</taxon>
    </lineage>
</organism>
<dbReference type="EMBL" id="GBRH01174609">
    <property type="protein sequence ID" value="JAE23287.1"/>
    <property type="molecule type" value="Transcribed_RNA"/>
</dbReference>
<evidence type="ECO:0000313" key="1">
    <source>
        <dbReference type="EMBL" id="JAE23287.1"/>
    </source>
</evidence>
<protein>
    <submittedName>
        <fullName evidence="1">Uncharacterized protein</fullName>
    </submittedName>
</protein>